<keyword evidence="3 7" id="KW-0999">Mitochondrion inner membrane</keyword>
<reference evidence="8" key="1">
    <citation type="journal article" date="2023" name="G3 (Bethesda)">
        <title>A reference genome for the long-term kleptoplast-retaining sea slug Elysia crispata morphotype clarki.</title>
        <authorList>
            <person name="Eastman K.E."/>
            <person name="Pendleton A.L."/>
            <person name="Shaikh M.A."/>
            <person name="Suttiyut T."/>
            <person name="Ogas R."/>
            <person name="Tomko P."/>
            <person name="Gavelis G."/>
            <person name="Widhalm J.R."/>
            <person name="Wisecaver J.H."/>
        </authorList>
    </citation>
    <scope>NUCLEOTIDE SEQUENCE</scope>
    <source>
        <strain evidence="8">ECLA1</strain>
    </source>
</reference>
<proteinExistence type="inferred from homology"/>
<evidence type="ECO:0000256" key="2">
    <source>
        <dbReference type="ARBA" id="ARBA00022692"/>
    </source>
</evidence>
<accession>A0AAE1B0D4</accession>
<evidence type="ECO:0000256" key="1">
    <source>
        <dbReference type="ARBA" id="ARBA00010877"/>
    </source>
</evidence>
<sequence>RADSEKLARSAQDLWLACIALNAILHFGNESENDEKKPVPLRSKVEAILNSGMKHPFVETVANAIPTEALDEGVNTEDELRSRFVRVARICRRLGLVQAPNTSLYKYFVSYFHSFLVFNNIQAEGPADEIDLSKMDNFDLIAYAQYWMDKGSLELALKFMSQLNGESRKAASDWIRDARLLLETKQCAFTLTAFASATGLANTF</sequence>
<feature type="non-terminal residue" evidence="8">
    <location>
        <position position="204"/>
    </location>
</feature>
<dbReference type="AlphaFoldDB" id="A0AAE1B0D4"/>
<protein>
    <recommendedName>
        <fullName evidence="7">MICOS complex subunit MIC60</fullName>
    </recommendedName>
    <alternativeName>
        <fullName evidence="7">Mitofilin</fullName>
    </alternativeName>
</protein>
<dbReference type="Pfam" id="PF09731">
    <property type="entry name" value="Mitofilin"/>
    <property type="match status" value="1"/>
</dbReference>
<keyword evidence="9" id="KW-1185">Reference proteome</keyword>
<evidence type="ECO:0000256" key="4">
    <source>
        <dbReference type="ARBA" id="ARBA00022989"/>
    </source>
</evidence>
<dbReference type="EMBL" id="JAWDGP010000875">
    <property type="protein sequence ID" value="KAK3796541.1"/>
    <property type="molecule type" value="Genomic_DNA"/>
</dbReference>
<dbReference type="PANTHER" id="PTHR15415">
    <property type="entry name" value="MITOFILIN"/>
    <property type="match status" value="1"/>
</dbReference>
<keyword evidence="2 7" id="KW-0812">Transmembrane</keyword>
<keyword evidence="6" id="KW-0472">Membrane</keyword>
<comment type="similarity">
    <text evidence="1 7">Belongs to the MICOS complex subunit Mic60 family.</text>
</comment>
<evidence type="ECO:0000256" key="6">
    <source>
        <dbReference type="ARBA" id="ARBA00023136"/>
    </source>
</evidence>
<comment type="subunit">
    <text evidence="7">Component of the mitochondrial contact site and cristae organizing system (MICOS) complex.</text>
</comment>
<organism evidence="8 9">
    <name type="scientific">Elysia crispata</name>
    <name type="common">lettuce slug</name>
    <dbReference type="NCBI Taxonomy" id="231223"/>
    <lineage>
        <taxon>Eukaryota</taxon>
        <taxon>Metazoa</taxon>
        <taxon>Spiralia</taxon>
        <taxon>Lophotrochozoa</taxon>
        <taxon>Mollusca</taxon>
        <taxon>Gastropoda</taxon>
        <taxon>Heterobranchia</taxon>
        <taxon>Euthyneura</taxon>
        <taxon>Panpulmonata</taxon>
        <taxon>Sacoglossa</taxon>
        <taxon>Placobranchoidea</taxon>
        <taxon>Plakobranchidae</taxon>
        <taxon>Elysia</taxon>
    </lineage>
</organism>
<dbReference type="PANTHER" id="PTHR15415:SF7">
    <property type="entry name" value="MICOS COMPLEX SUBUNIT MIC60"/>
    <property type="match status" value="1"/>
</dbReference>
<comment type="caution">
    <text evidence="8">The sequence shown here is derived from an EMBL/GenBank/DDBJ whole genome shotgun (WGS) entry which is preliminary data.</text>
</comment>
<evidence type="ECO:0000256" key="5">
    <source>
        <dbReference type="ARBA" id="ARBA00023128"/>
    </source>
</evidence>
<dbReference type="GO" id="GO:0061617">
    <property type="term" value="C:MICOS complex"/>
    <property type="evidence" value="ECO:0007669"/>
    <property type="project" value="TreeGrafter"/>
</dbReference>
<gene>
    <name evidence="8" type="ORF">RRG08_003257</name>
</gene>
<comment type="subcellular location">
    <subcellularLocation>
        <location evidence="7">Mitochondrion inner membrane</location>
        <topology evidence="7">Single-pass membrane protein</topology>
    </subcellularLocation>
</comment>
<name>A0AAE1B0D4_9GAST</name>
<evidence type="ECO:0000256" key="7">
    <source>
        <dbReference type="RuleBase" id="RU363000"/>
    </source>
</evidence>
<dbReference type="GO" id="GO:0042407">
    <property type="term" value="P:cristae formation"/>
    <property type="evidence" value="ECO:0007669"/>
    <property type="project" value="TreeGrafter"/>
</dbReference>
<dbReference type="InterPro" id="IPR019133">
    <property type="entry name" value="MIC60"/>
</dbReference>
<keyword evidence="5 7" id="KW-0496">Mitochondrion</keyword>
<keyword evidence="4" id="KW-1133">Transmembrane helix</keyword>
<comment type="function">
    <text evidence="7">Component of the MICOS complex, a large protein complex of the mitochondrial inner membrane that plays crucial roles in the maintenance of crista junctions, inner membrane architecture, and formation of contact sites to the outer membrane.</text>
</comment>
<evidence type="ECO:0000313" key="8">
    <source>
        <dbReference type="EMBL" id="KAK3796541.1"/>
    </source>
</evidence>
<evidence type="ECO:0000313" key="9">
    <source>
        <dbReference type="Proteomes" id="UP001283361"/>
    </source>
</evidence>
<evidence type="ECO:0000256" key="3">
    <source>
        <dbReference type="ARBA" id="ARBA00022792"/>
    </source>
</evidence>
<dbReference type="Proteomes" id="UP001283361">
    <property type="component" value="Unassembled WGS sequence"/>
</dbReference>